<dbReference type="EMBL" id="LXEN01000094">
    <property type="protein sequence ID" value="OAT27139.1"/>
    <property type="molecule type" value="Genomic_DNA"/>
</dbReference>
<proteinExistence type="predicted"/>
<accession>A0A198FRP5</accession>
<gene>
    <name evidence="1" type="ORF">M983_1957</name>
</gene>
<comment type="caution">
    <text evidence="1">The sequence shown here is derived from an EMBL/GenBank/DDBJ whole genome shotgun (WGS) entry which is preliminary data.</text>
</comment>
<evidence type="ECO:0000313" key="2">
    <source>
        <dbReference type="Proteomes" id="UP000094023"/>
    </source>
</evidence>
<dbReference type="AlphaFoldDB" id="A0A198FRP5"/>
<sequence>MKETKHYIINEMSSFKSPYYADITSENHLIDSIKNKNLIVPNILGE</sequence>
<organism evidence="1 2">
    <name type="scientific">Proteus myxofaciens ATCC 19692</name>
    <dbReference type="NCBI Taxonomy" id="1354337"/>
    <lineage>
        <taxon>Bacteria</taxon>
        <taxon>Pseudomonadati</taxon>
        <taxon>Pseudomonadota</taxon>
        <taxon>Gammaproteobacteria</taxon>
        <taxon>Enterobacterales</taxon>
        <taxon>Morganellaceae</taxon>
        <taxon>Proteus</taxon>
    </lineage>
</organism>
<dbReference type="Proteomes" id="UP000094023">
    <property type="component" value="Unassembled WGS sequence"/>
</dbReference>
<keyword evidence="2" id="KW-1185">Reference proteome</keyword>
<name>A0A198FRP5_9GAMM</name>
<protein>
    <submittedName>
        <fullName evidence="1">Uncharacterized protein</fullName>
    </submittedName>
</protein>
<evidence type="ECO:0000313" key="1">
    <source>
        <dbReference type="EMBL" id="OAT27139.1"/>
    </source>
</evidence>
<dbReference type="RefSeq" id="WP_157091949.1">
    <property type="nucleotide sequence ID" value="NZ_LXEN01000094.1"/>
</dbReference>
<reference evidence="1 2" key="1">
    <citation type="submission" date="2016-04" db="EMBL/GenBank/DDBJ databases">
        <title>ATOL: Assembling a taxonomically balanced genome-scale reconstruction of the evolutionary history of the Enterobacteriaceae.</title>
        <authorList>
            <person name="Plunkett G.III."/>
            <person name="Neeno-Eckwall E.C."/>
            <person name="Glasner J.D."/>
            <person name="Perna N.T."/>
        </authorList>
    </citation>
    <scope>NUCLEOTIDE SEQUENCE [LARGE SCALE GENOMIC DNA]</scope>
    <source>
        <strain evidence="1 2">ATCC 19692</strain>
    </source>
</reference>